<evidence type="ECO:0000313" key="3">
    <source>
        <dbReference type="Proteomes" id="UP000008827"/>
    </source>
</evidence>
<gene>
    <name evidence="1" type="ORF">GLYMA_13G170100</name>
</gene>
<dbReference type="Proteomes" id="UP000008827">
    <property type="component" value="Chromosome 13"/>
</dbReference>
<evidence type="ECO:0000313" key="1">
    <source>
        <dbReference type="EMBL" id="KRH20319.1"/>
    </source>
</evidence>
<name>A0A0R0H1C5_SOYBN</name>
<sequence length="182" mass="20872">MTLRDIHAEVTWHWNMIATSISMDLNNEICSIFINDALPDTMIWDPSQSGTYYAIHGNLDVGSPITRTHQTLPMGNHKSLPTNAFRLHTHISTDSLCCRCGLHEENILHLLRDPPLGCPLLFYDSPYFSRQKTKEKPKETYKQQSHATYLQVSLYTSQQLCLFKESTLSPTQDHKILLTLNK</sequence>
<dbReference type="AlphaFoldDB" id="A0A0R0H1C5"/>
<proteinExistence type="predicted"/>
<keyword evidence="3" id="KW-1185">Reference proteome</keyword>
<dbReference type="InParanoid" id="A0A0R0H1C5"/>
<evidence type="ECO:0000313" key="2">
    <source>
        <dbReference type="EnsemblPlants" id="KRH20319"/>
    </source>
</evidence>
<protein>
    <submittedName>
        <fullName evidence="1 2">Uncharacterized protein</fullName>
    </submittedName>
</protein>
<reference evidence="1 2" key="1">
    <citation type="journal article" date="2010" name="Nature">
        <title>Genome sequence of the palaeopolyploid soybean.</title>
        <authorList>
            <person name="Schmutz J."/>
            <person name="Cannon S.B."/>
            <person name="Schlueter J."/>
            <person name="Ma J."/>
            <person name="Mitros T."/>
            <person name="Nelson W."/>
            <person name="Hyten D.L."/>
            <person name="Song Q."/>
            <person name="Thelen J.J."/>
            <person name="Cheng J."/>
            <person name="Xu D."/>
            <person name="Hellsten U."/>
            <person name="May G.D."/>
            <person name="Yu Y."/>
            <person name="Sakurai T."/>
            <person name="Umezawa T."/>
            <person name="Bhattacharyya M.K."/>
            <person name="Sandhu D."/>
            <person name="Valliyodan B."/>
            <person name="Lindquist E."/>
            <person name="Peto M."/>
            <person name="Grant D."/>
            <person name="Shu S."/>
            <person name="Goodstein D."/>
            <person name="Barry K."/>
            <person name="Futrell-Griggs M."/>
            <person name="Abernathy B."/>
            <person name="Du J."/>
            <person name="Tian Z."/>
            <person name="Zhu L."/>
            <person name="Gill N."/>
            <person name="Joshi T."/>
            <person name="Libault M."/>
            <person name="Sethuraman A."/>
            <person name="Zhang X.-C."/>
            <person name="Shinozaki K."/>
            <person name="Nguyen H.T."/>
            <person name="Wing R.A."/>
            <person name="Cregan P."/>
            <person name="Specht J."/>
            <person name="Grimwood J."/>
            <person name="Rokhsar D."/>
            <person name="Stacey G."/>
            <person name="Shoemaker R.C."/>
            <person name="Jackson S.A."/>
        </authorList>
    </citation>
    <scope>NUCLEOTIDE SEQUENCE</scope>
    <source>
        <strain evidence="2">cv. Williams 82</strain>
        <tissue evidence="1">Callus</tissue>
    </source>
</reference>
<dbReference type="Gramene" id="KRH20319">
    <property type="protein sequence ID" value="KRH20319"/>
    <property type="gene ID" value="GLYMA_13G170100"/>
</dbReference>
<dbReference type="EMBL" id="CM000846">
    <property type="protein sequence ID" value="KRH20319.1"/>
    <property type="molecule type" value="Genomic_DNA"/>
</dbReference>
<reference evidence="1" key="3">
    <citation type="submission" date="2018-07" db="EMBL/GenBank/DDBJ databases">
        <title>WGS assembly of Glycine max.</title>
        <authorList>
            <person name="Schmutz J."/>
            <person name="Cannon S."/>
            <person name="Schlueter J."/>
            <person name="Ma J."/>
            <person name="Mitros T."/>
            <person name="Nelson W."/>
            <person name="Hyten D."/>
            <person name="Song Q."/>
            <person name="Thelen J."/>
            <person name="Cheng J."/>
            <person name="Xu D."/>
            <person name="Hellsten U."/>
            <person name="May G."/>
            <person name="Yu Y."/>
            <person name="Sakurai T."/>
            <person name="Umezawa T."/>
            <person name="Bhattacharyya M."/>
            <person name="Sandhu D."/>
            <person name="Valliyodan B."/>
            <person name="Lindquist E."/>
            <person name="Peto M."/>
            <person name="Grant D."/>
            <person name="Shu S."/>
            <person name="Goodstein D."/>
            <person name="Barry K."/>
            <person name="Futrell-Griggs M."/>
            <person name="Abernathy B."/>
            <person name="Du J."/>
            <person name="Tian Z."/>
            <person name="Zhu L."/>
            <person name="Gill N."/>
            <person name="Joshi T."/>
            <person name="Libault M."/>
            <person name="Sethuraman A."/>
            <person name="Zhang X."/>
            <person name="Shinozaki K."/>
            <person name="Nguyen H."/>
            <person name="Wing R."/>
            <person name="Cregan P."/>
            <person name="Specht J."/>
            <person name="Grimwood J."/>
            <person name="Rokhsar D."/>
            <person name="Stacey G."/>
            <person name="Shoemaker R."/>
            <person name="Jackson S."/>
        </authorList>
    </citation>
    <scope>NUCLEOTIDE SEQUENCE</scope>
    <source>
        <tissue evidence="1">Callus</tissue>
    </source>
</reference>
<reference evidence="2" key="2">
    <citation type="submission" date="2018-02" db="UniProtKB">
        <authorList>
            <consortium name="EnsemblPlants"/>
        </authorList>
    </citation>
    <scope>IDENTIFICATION</scope>
    <source>
        <strain evidence="2">Williams 82</strain>
    </source>
</reference>
<organism evidence="1">
    <name type="scientific">Glycine max</name>
    <name type="common">Soybean</name>
    <name type="synonym">Glycine hispida</name>
    <dbReference type="NCBI Taxonomy" id="3847"/>
    <lineage>
        <taxon>Eukaryota</taxon>
        <taxon>Viridiplantae</taxon>
        <taxon>Streptophyta</taxon>
        <taxon>Embryophyta</taxon>
        <taxon>Tracheophyta</taxon>
        <taxon>Spermatophyta</taxon>
        <taxon>Magnoliopsida</taxon>
        <taxon>eudicotyledons</taxon>
        <taxon>Gunneridae</taxon>
        <taxon>Pentapetalae</taxon>
        <taxon>rosids</taxon>
        <taxon>fabids</taxon>
        <taxon>Fabales</taxon>
        <taxon>Fabaceae</taxon>
        <taxon>Papilionoideae</taxon>
        <taxon>50 kb inversion clade</taxon>
        <taxon>NPAAA clade</taxon>
        <taxon>indigoferoid/millettioid clade</taxon>
        <taxon>Phaseoleae</taxon>
        <taxon>Glycine</taxon>
        <taxon>Glycine subgen. Soja</taxon>
    </lineage>
</organism>
<dbReference type="EnsemblPlants" id="KRH20319">
    <property type="protein sequence ID" value="KRH20319"/>
    <property type="gene ID" value="GLYMA_13G170100"/>
</dbReference>
<accession>A0A0R0H1C5</accession>